<evidence type="ECO:0000313" key="2">
    <source>
        <dbReference type="Proteomes" id="UP000023152"/>
    </source>
</evidence>
<reference evidence="1 2" key="1">
    <citation type="journal article" date="2013" name="Curr. Biol.">
        <title>The Genome of the Foraminiferan Reticulomyxa filosa.</title>
        <authorList>
            <person name="Glockner G."/>
            <person name="Hulsmann N."/>
            <person name="Schleicher M."/>
            <person name="Noegel A.A."/>
            <person name="Eichinger L."/>
            <person name="Gallinger C."/>
            <person name="Pawlowski J."/>
            <person name="Sierra R."/>
            <person name="Euteneuer U."/>
            <person name="Pillet L."/>
            <person name="Moustafa A."/>
            <person name="Platzer M."/>
            <person name="Groth M."/>
            <person name="Szafranski K."/>
            <person name="Schliwa M."/>
        </authorList>
    </citation>
    <scope>NUCLEOTIDE SEQUENCE [LARGE SCALE GENOMIC DNA]</scope>
</reference>
<sequence>MILVDLIALKMKTKTVRRADVALFGHDGRTFDTATMTDYSIGMRREELDPNVRNFHSVYWTGYSSTSNGVNVQSGLFQTTAKESDAEMIPSPPNIIYTDDIAANVTQLNPTLHTSEDIINVKTAFSDSFVTTDYNMTNQF</sequence>
<evidence type="ECO:0000313" key="1">
    <source>
        <dbReference type="EMBL" id="ETO09133.1"/>
    </source>
</evidence>
<dbReference type="EMBL" id="ASPP01024330">
    <property type="protein sequence ID" value="ETO09133.1"/>
    <property type="molecule type" value="Genomic_DNA"/>
</dbReference>
<proteinExistence type="predicted"/>
<keyword evidence="2" id="KW-1185">Reference proteome</keyword>
<dbReference type="AlphaFoldDB" id="X6M574"/>
<organism evidence="1 2">
    <name type="scientific">Reticulomyxa filosa</name>
    <dbReference type="NCBI Taxonomy" id="46433"/>
    <lineage>
        <taxon>Eukaryota</taxon>
        <taxon>Sar</taxon>
        <taxon>Rhizaria</taxon>
        <taxon>Retaria</taxon>
        <taxon>Foraminifera</taxon>
        <taxon>Monothalamids</taxon>
        <taxon>Reticulomyxidae</taxon>
        <taxon>Reticulomyxa</taxon>
    </lineage>
</organism>
<accession>X6M574</accession>
<comment type="caution">
    <text evidence="1">The sequence shown here is derived from an EMBL/GenBank/DDBJ whole genome shotgun (WGS) entry which is preliminary data.</text>
</comment>
<protein>
    <submittedName>
        <fullName evidence="1">Uncharacterized protein</fullName>
    </submittedName>
</protein>
<feature type="non-terminal residue" evidence="1">
    <location>
        <position position="140"/>
    </location>
</feature>
<dbReference type="Proteomes" id="UP000023152">
    <property type="component" value="Unassembled WGS sequence"/>
</dbReference>
<gene>
    <name evidence="1" type="ORF">RFI_28254</name>
</gene>
<name>X6M574_RETFI</name>